<proteinExistence type="predicted"/>
<name>A0ACC2WAX0_9TREE</name>
<dbReference type="EMBL" id="JASBWT010000001">
    <property type="protein sequence ID" value="KAJ9108893.1"/>
    <property type="molecule type" value="Genomic_DNA"/>
</dbReference>
<reference evidence="1" key="1">
    <citation type="submission" date="2023-04" db="EMBL/GenBank/DDBJ databases">
        <title>Draft Genome sequencing of Naganishia species isolated from polar environments using Oxford Nanopore Technology.</title>
        <authorList>
            <person name="Leo P."/>
            <person name="Venkateswaran K."/>
        </authorList>
    </citation>
    <scope>NUCLEOTIDE SEQUENCE</scope>
    <source>
        <strain evidence="1">MNA-CCFEE 5423</strain>
    </source>
</reference>
<sequence>MANPRQRRKARSGGRGAKPTAPALRRLHNKQNKAPMMKGPKALQDSWDKSKTVMQNYEALGLLSSIPLASSSRGVKGKGVAGQDEDLTESLITGYGRIIRDEAGNVIDIILPEEKEEEEEDEEESRVAKKVEAKTAIAKKLEVISAATNKPVIRHTSVNERDWLLSMVELYGDDTEAMGKDIKRNVWQRTKGEIGRMLRKAGGVDKLKAELAARGGVMEQ</sequence>
<accession>A0ACC2WAX0</accession>
<organism evidence="1 2">
    <name type="scientific">Naganishia friedmannii</name>
    <dbReference type="NCBI Taxonomy" id="89922"/>
    <lineage>
        <taxon>Eukaryota</taxon>
        <taxon>Fungi</taxon>
        <taxon>Dikarya</taxon>
        <taxon>Basidiomycota</taxon>
        <taxon>Agaricomycotina</taxon>
        <taxon>Tremellomycetes</taxon>
        <taxon>Filobasidiales</taxon>
        <taxon>Filobasidiaceae</taxon>
        <taxon>Naganishia</taxon>
    </lineage>
</organism>
<gene>
    <name evidence="1" type="ORF">QFC21_000214</name>
</gene>
<protein>
    <submittedName>
        <fullName evidence="1">Uncharacterized protein</fullName>
    </submittedName>
</protein>
<comment type="caution">
    <text evidence="1">The sequence shown here is derived from an EMBL/GenBank/DDBJ whole genome shotgun (WGS) entry which is preliminary data.</text>
</comment>
<keyword evidence="2" id="KW-1185">Reference proteome</keyword>
<evidence type="ECO:0000313" key="1">
    <source>
        <dbReference type="EMBL" id="KAJ9108893.1"/>
    </source>
</evidence>
<dbReference type="Proteomes" id="UP001227268">
    <property type="component" value="Unassembled WGS sequence"/>
</dbReference>
<evidence type="ECO:0000313" key="2">
    <source>
        <dbReference type="Proteomes" id="UP001227268"/>
    </source>
</evidence>